<evidence type="ECO:0000313" key="4">
    <source>
        <dbReference type="Proteomes" id="UP001306508"/>
    </source>
</evidence>
<dbReference type="InterPro" id="IPR029058">
    <property type="entry name" value="AB_hydrolase_fold"/>
</dbReference>
<accession>A0AAN8A686</accession>
<dbReference type="GO" id="GO:0006629">
    <property type="term" value="P:lipid metabolic process"/>
    <property type="evidence" value="ECO:0007669"/>
    <property type="project" value="InterPro"/>
</dbReference>
<dbReference type="Proteomes" id="UP001306508">
    <property type="component" value="Unassembled WGS sequence"/>
</dbReference>
<keyword evidence="2" id="KW-0472">Membrane</keyword>
<feature type="region of interest" description="Disordered" evidence="1">
    <location>
        <begin position="80"/>
        <end position="108"/>
    </location>
</feature>
<dbReference type="GO" id="GO:0008374">
    <property type="term" value="F:O-acyltransferase activity"/>
    <property type="evidence" value="ECO:0007669"/>
    <property type="project" value="InterPro"/>
</dbReference>
<gene>
    <name evidence="3" type="ORF">RI543_003921</name>
</gene>
<dbReference type="PANTHER" id="PTHR11440">
    <property type="entry name" value="LECITHIN-CHOLESTEROL ACYLTRANSFERASE-RELATED"/>
    <property type="match status" value="1"/>
</dbReference>
<evidence type="ECO:0008006" key="5">
    <source>
        <dbReference type="Google" id="ProtNLM"/>
    </source>
</evidence>
<keyword evidence="4" id="KW-1185">Reference proteome</keyword>
<dbReference type="EMBL" id="JAWIZZ010000053">
    <property type="protein sequence ID" value="KAK5778262.1"/>
    <property type="molecule type" value="Genomic_DNA"/>
</dbReference>
<evidence type="ECO:0000313" key="3">
    <source>
        <dbReference type="EMBL" id="KAK5778262.1"/>
    </source>
</evidence>
<keyword evidence="2" id="KW-0812">Transmembrane</keyword>
<comment type="caution">
    <text evidence="3">The sequence shown here is derived from an EMBL/GenBank/DDBJ whole genome shotgun (WGS) entry which is preliminary data.</text>
</comment>
<dbReference type="AlphaFoldDB" id="A0AAN8A686"/>
<sequence>MSTGNSVQEMRRRRRESLRRSQEAEEIPKNSFKRHSTEPFTDLHWDDNVSIHSGSSHKEDSDITSVSSYKPTISRRSSLYNSKKYSPSNDPNSNPYLTGRSDNHHMHQKKRWRDSKRFIFFLGILFGLFVPGYFGVSHLHSNNRDLLDKYLTFDNVRGYFDEWTDSIPPGFQTFLSDIQRRVIPEQTMEKNLKYSFAVGKQLIKDIHGIGPKHPVLMVPGVISTGIESWGVNGDEECDSTPHFRKRLWGSFYMLRTMFLDKVCWLKHIKLDPITGLDPENFTLRAAQGFESSDFFVAGYWIWNKVIENLGAIGYNPNKMSTAAYDWRLAYLDLEKRDKYFSKLKSQIETFYDLTGEKSVLIGHSMGAQVVFYFLQWVEAEGPYYGNSGPGWVDKYIGAFINVAGTLLGAPKAVPALISGEMKDTINLNTFAMYGLEKFFSRRERLEMLQTWGGIPSMLPKGGNLIWGNRSYSPEDQLLNNTDTFGGFIRFSERYSNNNHIQYDKRKENDTIPTETKTKKVLSMDDSLELVMSLSPEWLQERIKDQYTFGFSKIKEELELNKKHHSHWSNPLEVPLPNAPNMKIYCIYGVNNPTERAYVYQEYAKKSNHSLNLIIDYEAETPVLLTDGDGTVPLLSHSMCYKWAEGESPYNPAGSNVTIVEIKHRPDAWDLRGGGISADHVDILGSSELNEYILKIVSGNGDMIKDKKITNMTQWVQNMDWPF</sequence>
<reference evidence="4" key="1">
    <citation type="submission" date="2023-07" db="EMBL/GenBank/DDBJ databases">
        <title>A draft genome of Kazachstania heterogenica Y-27499.</title>
        <authorList>
            <person name="Donic C."/>
            <person name="Kralova J.S."/>
            <person name="Fidel L."/>
            <person name="Ben-Dor S."/>
            <person name="Jung S."/>
        </authorList>
    </citation>
    <scope>NUCLEOTIDE SEQUENCE [LARGE SCALE GENOMIC DNA]</scope>
    <source>
        <strain evidence="4">Y27499</strain>
    </source>
</reference>
<feature type="compositionally biased region" description="Basic and acidic residues" evidence="1">
    <location>
        <begin position="18"/>
        <end position="28"/>
    </location>
</feature>
<evidence type="ECO:0000256" key="1">
    <source>
        <dbReference type="SAM" id="MobiDB-lite"/>
    </source>
</evidence>
<proteinExistence type="predicted"/>
<dbReference type="InterPro" id="IPR003386">
    <property type="entry name" value="LACT/PDAT_acylTrfase"/>
</dbReference>
<feature type="compositionally biased region" description="Polar residues" evidence="1">
    <location>
        <begin position="80"/>
        <end position="96"/>
    </location>
</feature>
<keyword evidence="2" id="KW-1133">Transmembrane helix</keyword>
<name>A0AAN8A686_9SACH</name>
<feature type="region of interest" description="Disordered" evidence="1">
    <location>
        <begin position="1"/>
        <end position="45"/>
    </location>
</feature>
<dbReference type="SUPFAM" id="SSF53474">
    <property type="entry name" value="alpha/beta-Hydrolases"/>
    <property type="match status" value="1"/>
</dbReference>
<feature type="transmembrane region" description="Helical" evidence="2">
    <location>
        <begin position="118"/>
        <end position="136"/>
    </location>
</feature>
<evidence type="ECO:0000256" key="2">
    <source>
        <dbReference type="SAM" id="Phobius"/>
    </source>
</evidence>
<organism evidence="3 4">
    <name type="scientific">Arxiozyma heterogenica</name>
    <dbReference type="NCBI Taxonomy" id="278026"/>
    <lineage>
        <taxon>Eukaryota</taxon>
        <taxon>Fungi</taxon>
        <taxon>Dikarya</taxon>
        <taxon>Ascomycota</taxon>
        <taxon>Saccharomycotina</taxon>
        <taxon>Saccharomycetes</taxon>
        <taxon>Saccharomycetales</taxon>
        <taxon>Saccharomycetaceae</taxon>
        <taxon>Arxiozyma</taxon>
    </lineage>
</organism>
<dbReference type="Pfam" id="PF02450">
    <property type="entry name" value="LCAT"/>
    <property type="match status" value="1"/>
</dbReference>
<protein>
    <recommendedName>
        <fullName evidence="5">Phospholipid:diacylglycerol acyltransferase</fullName>
    </recommendedName>
</protein>
<dbReference type="Gene3D" id="3.40.50.1820">
    <property type="entry name" value="alpha/beta hydrolase"/>
    <property type="match status" value="1"/>
</dbReference>
<feature type="compositionally biased region" description="Basic and acidic residues" evidence="1">
    <location>
        <begin position="35"/>
        <end position="45"/>
    </location>
</feature>